<dbReference type="Gene3D" id="1.20.1320.30">
    <property type="match status" value="1"/>
</dbReference>
<evidence type="ECO:0000256" key="3">
    <source>
        <dbReference type="ARBA" id="ARBA00022484"/>
    </source>
</evidence>
<keyword evidence="8" id="KW-0067">ATP-binding</keyword>
<keyword evidence="6" id="KW-0547">Nucleotide-binding</keyword>
<keyword evidence="3 15" id="KW-0696">RNA-directed RNA polymerase</keyword>
<dbReference type="STRING" id="1890364.A0A2P6NM18"/>
<dbReference type="InterPro" id="IPR054508">
    <property type="entry name" value="PIR1-like_C"/>
</dbReference>
<feature type="compositionally biased region" description="Low complexity" evidence="12">
    <location>
        <begin position="2931"/>
        <end position="2941"/>
    </location>
</feature>
<dbReference type="Pfam" id="PF22799">
    <property type="entry name" value="PIR1-like_C"/>
    <property type="match status" value="3"/>
</dbReference>
<feature type="compositionally biased region" description="Low complexity" evidence="12">
    <location>
        <begin position="2913"/>
        <end position="2923"/>
    </location>
</feature>
<dbReference type="Pfam" id="PF00270">
    <property type="entry name" value="DEAD"/>
    <property type="match status" value="1"/>
</dbReference>
<dbReference type="PROSITE" id="PS00690">
    <property type="entry name" value="DEAH_ATP_HELICASE"/>
    <property type="match status" value="1"/>
</dbReference>
<dbReference type="SUPFAM" id="SSF52540">
    <property type="entry name" value="P-loop containing nucleoside triphosphate hydrolases"/>
    <property type="match status" value="1"/>
</dbReference>
<feature type="compositionally biased region" description="Low complexity" evidence="12">
    <location>
        <begin position="2790"/>
        <end position="2801"/>
    </location>
</feature>
<evidence type="ECO:0000256" key="7">
    <source>
        <dbReference type="ARBA" id="ARBA00022801"/>
    </source>
</evidence>
<dbReference type="PROSITE" id="PS51194">
    <property type="entry name" value="HELICASE_CTER"/>
    <property type="match status" value="1"/>
</dbReference>
<feature type="compositionally biased region" description="Low complexity" evidence="12">
    <location>
        <begin position="452"/>
        <end position="463"/>
    </location>
</feature>
<gene>
    <name evidence="15" type="ORF">PROFUN_07299</name>
</gene>
<dbReference type="EC" id="2.7.7.48" evidence="2"/>
<dbReference type="InterPro" id="IPR058752">
    <property type="entry name" value="RDRP_C_head"/>
</dbReference>
<dbReference type="Pfam" id="PF00271">
    <property type="entry name" value="Helicase_C"/>
    <property type="match status" value="1"/>
</dbReference>
<dbReference type="SMART" id="SM00487">
    <property type="entry name" value="DEXDc"/>
    <property type="match status" value="1"/>
</dbReference>
<keyword evidence="16" id="KW-1185">Reference proteome</keyword>
<dbReference type="GO" id="GO:0003723">
    <property type="term" value="F:RNA binding"/>
    <property type="evidence" value="ECO:0007669"/>
    <property type="project" value="UniProtKB-KW"/>
</dbReference>
<feature type="compositionally biased region" description="Low complexity" evidence="12">
    <location>
        <begin position="471"/>
        <end position="486"/>
    </location>
</feature>
<dbReference type="SMART" id="SM00490">
    <property type="entry name" value="HELICc"/>
    <property type="match status" value="1"/>
</dbReference>
<feature type="region of interest" description="Disordered" evidence="12">
    <location>
        <begin position="2778"/>
        <end position="2801"/>
    </location>
</feature>
<dbReference type="PROSITE" id="PS51192">
    <property type="entry name" value="HELICASE_ATP_BIND_1"/>
    <property type="match status" value="1"/>
</dbReference>
<evidence type="ECO:0000256" key="10">
    <source>
        <dbReference type="ARBA" id="ARBA00023158"/>
    </source>
</evidence>
<dbReference type="GO" id="GO:0003968">
    <property type="term" value="F:RNA-directed RNA polymerase activity"/>
    <property type="evidence" value="ECO:0007669"/>
    <property type="project" value="UniProtKB-KW"/>
</dbReference>
<dbReference type="InterPro" id="IPR002464">
    <property type="entry name" value="DNA/RNA_helicase_DEAH_CS"/>
</dbReference>
<dbReference type="Pfam" id="PF26253">
    <property type="entry name" value="RdRP_head"/>
    <property type="match status" value="1"/>
</dbReference>
<dbReference type="Pfam" id="PF05183">
    <property type="entry name" value="RdRP"/>
    <property type="match status" value="2"/>
</dbReference>
<dbReference type="GO" id="GO:0016787">
    <property type="term" value="F:hydrolase activity"/>
    <property type="evidence" value="ECO:0007669"/>
    <property type="project" value="UniProtKB-KW"/>
</dbReference>
<organism evidence="15 16">
    <name type="scientific">Planoprotostelium fungivorum</name>
    <dbReference type="NCBI Taxonomy" id="1890364"/>
    <lineage>
        <taxon>Eukaryota</taxon>
        <taxon>Amoebozoa</taxon>
        <taxon>Evosea</taxon>
        <taxon>Variosea</taxon>
        <taxon>Cavosteliida</taxon>
        <taxon>Cavosteliaceae</taxon>
        <taxon>Planoprotostelium</taxon>
    </lineage>
</organism>
<comment type="caution">
    <text evidence="15">The sequence shown here is derived from an EMBL/GenBank/DDBJ whole genome shotgun (WGS) entry which is preliminary data.</text>
</comment>
<dbReference type="InterPro" id="IPR011545">
    <property type="entry name" value="DEAD/DEAH_box_helicase_dom"/>
</dbReference>
<keyword evidence="5" id="KW-0548">Nucleotidyltransferase</keyword>
<keyword evidence="9" id="KW-0694">RNA-binding</keyword>
<dbReference type="OrthoDB" id="6513042at2759"/>
<keyword evidence="10" id="KW-0943">RNA-mediated gene silencing</keyword>
<feature type="region of interest" description="Disordered" evidence="12">
    <location>
        <begin position="451"/>
        <end position="486"/>
    </location>
</feature>
<dbReference type="PANTHER" id="PTHR23079:SF55">
    <property type="entry name" value="RNA-DIRECTED RNA POLYMERASE"/>
    <property type="match status" value="1"/>
</dbReference>
<dbReference type="GO" id="GO:0005524">
    <property type="term" value="F:ATP binding"/>
    <property type="evidence" value="ECO:0007669"/>
    <property type="project" value="UniProtKB-KW"/>
</dbReference>
<proteinExistence type="inferred from homology"/>
<dbReference type="Proteomes" id="UP000241769">
    <property type="component" value="Unassembled WGS sequence"/>
</dbReference>
<sequence length="2996" mass="335950">MLYVCKSRRKFRYFGPHEELTATLAWETPSNCSLSLQNVGSLDDGQLRYGYGTGASNVTFTLSNGYLTSSLGFLCYISSQTQLQCNTPPQTTADSTFSIYDGQLAYNLSTSWWKCDAGTGGSNLYTTQYYSHCTATTLEVINDNCTTASTSSSSCLSLNDVGSLCDGQLRLGYGSGANNVTFNLTNGYLTSSLNFICYISAQSQLQCNTPTQTTADTLFSILSGRLAYNGSTSWWKCDAGTGGSNLYTTQYYSQCTATTLTATTISSCPMVTPDSCTAASTTSSTEEAATSTTEEAVSTSSEDTISTSEDMATTSASSNCFSLSNVGTLCDGQLRLGYGTGSTNVTFTLSNGYLTSSLGFLCYISSQTQLQCNTPPQTTDDSSFDVIDGLLSYSGSTAWYQCSAGTGGSNLYTTQYYTSCSAVTLTVIEGCYSQMTSNCSSSAAAGTQTAINNSTSSSTNSVTSEDESRTSSKTASTSSDNSSTTEVALAATASASDAAATGTDTAATQSRDVTSGAGSRLNIGYARLISNFISRNVCCRCPKRFGRHAWSHGSVLNRNISAEDEHELYWISNGKSYSLILRDRSLDHLPKSLKSGPLINDNAYKLCEMFCLNDHKVGAYAMVDGFGSWGFGGDKAIFEGVDSKLTKWVAIKRKVKSDIQVLSMRDLLDKKEVPKPVSTRPPPRPKIDVGRFTPLMLSQMTIPPPHPYQVESFLRAISRNTILVLPTGTGKTLVAAMFLKAHRDERIASKGSHKRFGVMLVNQVPLANQQALAIEDATGGTCIVATGENYEEWYPIDLNGDHDFIVFTAQSLVNLLKQGELNMNDISSIVFDEVHCAKTGIHPFNEVMRYWTKTATAMRPPLLSLSASIVDGEDRNQMKKEISELEDKMQSSVFSLRVNLFHKGPQIHREIVSDSPEENLFLSLLNEGAETKEEKERAKEISYALRISTEKARALVEESKAEELKPIVRSQLLAIELPPLSSRMKHLIALLEKHEDDQKMIFVKRRDGVRMMILQLQEIERAKLGQVVGHKQFDGMAWRDQHEVYGDFRNGFIKTLVTTAISEEGLDITMCNVVVSFEEVDRLRAFIQRRGRARAEGSHFYVLGTNDNLESHQRREEMMNDILSHQEENPFEDIVRQYEKIHDTLSPVDARTSNDPSYRCGEWKDGSFSDVTINIDTSSVSLKRISSYLNDSWVIVSHDAKQDVLHPLPDFNWKRGSFVRRRDAPPSFLLNDSIPSYFGAVNFDEMKGRQMLSIGERFSIPLEGIERWLLVDVTQKRLFVPLKNAPTETDWSSWESDYVLCADGIDLSCPWWHTFESYGIKGDYLWNCIVTRLTPFASRIDLNCFHRTYVDTMATIARARMNPTVRLFITRTQRDRHSRLEDIWREVQTKFLLEEKPIAHHVTMGKIIVTPLRTVCTVPNLVLGNRVVRRFSSRGEFVVVSFKDEDLVTIVDHNRYLDLLKEGLFSAGKQFKFVGASGSQMKEREFYFFSSNEISPTVPTDVYYRSLDEGDVRASNGIYTDGIGRISMKLMVQIFGIDPPSAIQIRCGGYKGVLSIDPNIEDDIVIFRDSMKKVDRSSSRVLEIASQSDVSKPAYLNNQIITLLKGKGIDYRRENMERLSTMMTDDETSQKILKRIWTEYPFPLSFETSKHCTEPFVRKILKAVHEKEARKLRVEHSRVLMGVSDDTNTLEEDEIFVQIQYPDERGTHDENGDLRPFQRRVITGELLICKNPCLHPGDLRVVTAVDRPELHHMKDVIVFNRRGERPLTDMLSGSDLDGDRYFVCWDLRLIPSESNDPPMHIDDVDSTYGDQIKKTMEETLLDVSDRRKLGRIANVWQIVAEENDAKHEDCIFLSQQHAIEVDASKSGRHGFIPQHMEKRELPGYLKKRGRRDDDDCGPGNGLLKLLHTERMFTRDVDSERDSITPCDAFITPNHHLYLDLAREAYEDYARLVTGLLRMYGLTSEAQIVTNSKSFVSEWINDSFTEIQHAYHTIVRDFRLKFEEQTRGKSIREKKDVFSAWYRVAYDNNTRSNDIESPLSFPWASGFIVPDESGAPNEKTFERVGKSVLHHTRTIWSSSLETYTRAKGPVEVNMYGSVSHLLMEPDVSDLDVHINESLRVLHGTSDVIITQDHLIKMRYQGWNIDINDDPTGYRKSKRVMHHIKKNPSLYPVLSVLCRDADNVRSFHSFGFTWLLLSSLPSPMVEEDMSFDSSDVYIDDAVPIECGRLMFQFFERVRTSSTAETFSCSLDEEDNPSVRVKSVETCRRTFELGYHHLCRDLDVMSMIQSSGAQRQISFKLRYKRFQHPRYREESIRSDLARQYKTVASEVDISLSMEDYVKVTLNGDPSIIKVARAKIEAFVRQIHIAPRLGSRFKNGSKRIILHPNLNSTFSWIAYDGPRNPKQAEIQAYTSEICSEPIDLNLLYPHLMDTLSIIRNEYDSTEDGELFFKIQLGRIYLWNCNDLKHLTTKEVDEAMGKMKGQKPKTRRIQDVEKANEPIERPIARPKRQVAKNREKKQKNPLASFLSTFSSNLKELERHLFSSGFTLVERVTKRTDTYRLSLRDEVKVMRKKEGDRWVTEQVSDVAYKWYNADVRGSIHDLRLSINSHSNVTREWKDEIEGKARKTLEREQDCQRYRRGKMEIVVAHVRTMAPNIGGEVVDIEPHVEVEVIRDHDDLNGEALWEFILEAKNTVQRVKTFGKKGRQGPYSGDSIYTIENLGFPDRDDVEGKILMRTMPATVRNLTKKILYYSQCTATALTATTISSCPMVTPDSCTGKQLLRPPRKLPLPPRKTISTSEDTATTSASSNCFSLSNVGTLCNGQLRLGYGTGSTNVTFTLSNGYLTSSLGFLCYISSQTQLQYQCSAGTGGSNLYTTQYYTSCSAVTLTVIEGCYSQMTSNCSSSAVAGTQTAINNSTSSSTNSVTSEDKSKTSSKTASTSSDNSSTTEVALAAAASASDAATTTTDTAATQSRDVTSGAGSVTFGCITIVMMLLTIAF</sequence>
<evidence type="ECO:0000259" key="14">
    <source>
        <dbReference type="PROSITE" id="PS51194"/>
    </source>
</evidence>
<dbReference type="GO" id="GO:0031380">
    <property type="term" value="C:nuclear RNA-directed RNA polymerase complex"/>
    <property type="evidence" value="ECO:0007669"/>
    <property type="project" value="TreeGrafter"/>
</dbReference>
<evidence type="ECO:0000256" key="1">
    <source>
        <dbReference type="ARBA" id="ARBA00005762"/>
    </source>
</evidence>
<dbReference type="Gene3D" id="3.40.50.300">
    <property type="entry name" value="P-loop containing nucleotide triphosphate hydrolases"/>
    <property type="match status" value="3"/>
</dbReference>
<keyword evidence="4" id="KW-0808">Transferase</keyword>
<accession>A0A2P6NM18</accession>
<feature type="region of interest" description="Disordered" evidence="12">
    <location>
        <begin position="282"/>
        <end position="304"/>
    </location>
</feature>
<dbReference type="InterPro" id="IPR057596">
    <property type="entry name" value="RDRP_core"/>
</dbReference>
<reference evidence="15 16" key="1">
    <citation type="journal article" date="2018" name="Genome Biol. Evol.">
        <title>Multiple Roots of Fruiting Body Formation in Amoebozoa.</title>
        <authorList>
            <person name="Hillmann F."/>
            <person name="Forbes G."/>
            <person name="Novohradska S."/>
            <person name="Ferling I."/>
            <person name="Riege K."/>
            <person name="Groth M."/>
            <person name="Westermann M."/>
            <person name="Marz M."/>
            <person name="Spaller T."/>
            <person name="Winckler T."/>
            <person name="Schaap P."/>
            <person name="Glockner G."/>
        </authorList>
    </citation>
    <scope>NUCLEOTIDE SEQUENCE [LARGE SCALE GENOMIC DNA]</scope>
    <source>
        <strain evidence="15 16">Jena</strain>
    </source>
</reference>
<evidence type="ECO:0000256" key="5">
    <source>
        <dbReference type="ARBA" id="ARBA00022695"/>
    </source>
</evidence>
<evidence type="ECO:0000256" key="9">
    <source>
        <dbReference type="ARBA" id="ARBA00022884"/>
    </source>
</evidence>
<evidence type="ECO:0000313" key="15">
    <source>
        <dbReference type="EMBL" id="PRP85011.1"/>
    </source>
</evidence>
<comment type="similarity">
    <text evidence="1">Belongs to the RdRP family.</text>
</comment>
<dbReference type="InterPro" id="IPR027417">
    <property type="entry name" value="P-loop_NTPase"/>
</dbReference>
<evidence type="ECO:0000256" key="4">
    <source>
        <dbReference type="ARBA" id="ARBA00022679"/>
    </source>
</evidence>
<dbReference type="InterPro" id="IPR007855">
    <property type="entry name" value="RDRP"/>
</dbReference>
<evidence type="ECO:0000259" key="13">
    <source>
        <dbReference type="PROSITE" id="PS51192"/>
    </source>
</evidence>
<dbReference type="GO" id="GO:0030422">
    <property type="term" value="P:siRNA processing"/>
    <property type="evidence" value="ECO:0007669"/>
    <property type="project" value="TreeGrafter"/>
</dbReference>
<name>A0A2P6NM18_9EUKA</name>
<evidence type="ECO:0000256" key="8">
    <source>
        <dbReference type="ARBA" id="ARBA00022840"/>
    </source>
</evidence>
<evidence type="ECO:0000313" key="16">
    <source>
        <dbReference type="Proteomes" id="UP000241769"/>
    </source>
</evidence>
<dbReference type="FunCoup" id="A0A2P6NM18">
    <property type="interactions" value="1"/>
</dbReference>
<dbReference type="InterPro" id="IPR014001">
    <property type="entry name" value="Helicase_ATP-bd"/>
</dbReference>
<evidence type="ECO:0000256" key="2">
    <source>
        <dbReference type="ARBA" id="ARBA00012494"/>
    </source>
</evidence>
<dbReference type="PANTHER" id="PTHR23079">
    <property type="entry name" value="RNA-DEPENDENT RNA POLYMERASE"/>
    <property type="match status" value="1"/>
</dbReference>
<protein>
    <recommendedName>
        <fullName evidence="2">RNA-directed RNA polymerase</fullName>
        <ecNumber evidence="2">2.7.7.48</ecNumber>
    </recommendedName>
</protein>
<feature type="domain" description="Helicase ATP-binding" evidence="13">
    <location>
        <begin position="712"/>
        <end position="887"/>
    </location>
</feature>
<feature type="region of interest" description="Disordered" evidence="12">
    <location>
        <begin position="2913"/>
        <end position="2941"/>
    </location>
</feature>
<evidence type="ECO:0000256" key="6">
    <source>
        <dbReference type="ARBA" id="ARBA00022741"/>
    </source>
</evidence>
<dbReference type="EMBL" id="MDYQ01000052">
    <property type="protein sequence ID" value="PRP85011.1"/>
    <property type="molecule type" value="Genomic_DNA"/>
</dbReference>
<dbReference type="InterPro" id="IPR001650">
    <property type="entry name" value="Helicase_C-like"/>
</dbReference>
<evidence type="ECO:0000256" key="12">
    <source>
        <dbReference type="SAM" id="MobiDB-lite"/>
    </source>
</evidence>
<comment type="catalytic activity">
    <reaction evidence="11">
        <text>RNA(n) + a ribonucleoside 5'-triphosphate = RNA(n+1) + diphosphate</text>
        <dbReference type="Rhea" id="RHEA:21248"/>
        <dbReference type="Rhea" id="RHEA-COMP:14527"/>
        <dbReference type="Rhea" id="RHEA-COMP:17342"/>
        <dbReference type="ChEBI" id="CHEBI:33019"/>
        <dbReference type="ChEBI" id="CHEBI:61557"/>
        <dbReference type="ChEBI" id="CHEBI:140395"/>
        <dbReference type="EC" id="2.7.7.48"/>
    </reaction>
</comment>
<feature type="domain" description="Helicase C-terminal" evidence="14">
    <location>
        <begin position="983"/>
        <end position="1142"/>
    </location>
</feature>
<evidence type="ECO:0000256" key="11">
    <source>
        <dbReference type="ARBA" id="ARBA00048744"/>
    </source>
</evidence>
<dbReference type="InParanoid" id="A0A2P6NM18"/>
<keyword evidence="7" id="KW-0378">Hydrolase</keyword>